<accession>A0A5A7PET7</accession>
<dbReference type="EMBL" id="BKCP01004406">
    <property type="protein sequence ID" value="GER31036.1"/>
    <property type="molecule type" value="Genomic_DNA"/>
</dbReference>
<protein>
    <submittedName>
        <fullName evidence="2">Seryl-tRNA synthetase</fullName>
    </submittedName>
</protein>
<gene>
    <name evidence="2" type="ORF">STAS_07019</name>
</gene>
<evidence type="ECO:0000313" key="3">
    <source>
        <dbReference type="Proteomes" id="UP000325081"/>
    </source>
</evidence>
<feature type="region of interest" description="Disordered" evidence="1">
    <location>
        <begin position="70"/>
        <end position="91"/>
    </location>
</feature>
<evidence type="ECO:0000313" key="2">
    <source>
        <dbReference type="EMBL" id="GER31036.1"/>
    </source>
</evidence>
<feature type="compositionally biased region" description="Basic and acidic residues" evidence="1">
    <location>
        <begin position="28"/>
        <end position="42"/>
    </location>
</feature>
<dbReference type="AlphaFoldDB" id="A0A5A7PET7"/>
<reference evidence="3" key="1">
    <citation type="journal article" date="2019" name="Curr. Biol.">
        <title>Genome Sequence of Striga asiatica Provides Insight into the Evolution of Plant Parasitism.</title>
        <authorList>
            <person name="Yoshida S."/>
            <person name="Kim S."/>
            <person name="Wafula E.K."/>
            <person name="Tanskanen J."/>
            <person name="Kim Y.M."/>
            <person name="Honaas L."/>
            <person name="Yang Z."/>
            <person name="Spallek T."/>
            <person name="Conn C.E."/>
            <person name="Ichihashi Y."/>
            <person name="Cheong K."/>
            <person name="Cui S."/>
            <person name="Der J.P."/>
            <person name="Gundlach H."/>
            <person name="Jiao Y."/>
            <person name="Hori C."/>
            <person name="Ishida J.K."/>
            <person name="Kasahara H."/>
            <person name="Kiba T."/>
            <person name="Kim M.S."/>
            <person name="Koo N."/>
            <person name="Laohavisit A."/>
            <person name="Lee Y.H."/>
            <person name="Lumba S."/>
            <person name="McCourt P."/>
            <person name="Mortimer J.C."/>
            <person name="Mutuku J.M."/>
            <person name="Nomura T."/>
            <person name="Sasaki-Sekimoto Y."/>
            <person name="Seto Y."/>
            <person name="Wang Y."/>
            <person name="Wakatake T."/>
            <person name="Sakakibara H."/>
            <person name="Demura T."/>
            <person name="Yamaguchi S."/>
            <person name="Yoneyama K."/>
            <person name="Manabe R.I."/>
            <person name="Nelson D.C."/>
            <person name="Schulman A.H."/>
            <person name="Timko M.P."/>
            <person name="dePamphilis C.W."/>
            <person name="Choi D."/>
            <person name="Shirasu K."/>
        </authorList>
    </citation>
    <scope>NUCLEOTIDE SEQUENCE [LARGE SCALE GENOMIC DNA]</scope>
    <source>
        <strain evidence="3">cv. UVA1</strain>
    </source>
</reference>
<dbReference type="GO" id="GO:0004812">
    <property type="term" value="F:aminoacyl-tRNA ligase activity"/>
    <property type="evidence" value="ECO:0007669"/>
    <property type="project" value="UniProtKB-KW"/>
</dbReference>
<keyword evidence="2" id="KW-0030">Aminoacyl-tRNA synthetase</keyword>
<organism evidence="2 3">
    <name type="scientific">Striga asiatica</name>
    <name type="common">Asiatic witchweed</name>
    <name type="synonym">Buchnera asiatica</name>
    <dbReference type="NCBI Taxonomy" id="4170"/>
    <lineage>
        <taxon>Eukaryota</taxon>
        <taxon>Viridiplantae</taxon>
        <taxon>Streptophyta</taxon>
        <taxon>Embryophyta</taxon>
        <taxon>Tracheophyta</taxon>
        <taxon>Spermatophyta</taxon>
        <taxon>Magnoliopsida</taxon>
        <taxon>eudicotyledons</taxon>
        <taxon>Gunneridae</taxon>
        <taxon>Pentapetalae</taxon>
        <taxon>asterids</taxon>
        <taxon>lamiids</taxon>
        <taxon>Lamiales</taxon>
        <taxon>Orobanchaceae</taxon>
        <taxon>Buchnereae</taxon>
        <taxon>Striga</taxon>
    </lineage>
</organism>
<keyword evidence="2" id="KW-0436">Ligase</keyword>
<feature type="region of interest" description="Disordered" evidence="1">
    <location>
        <begin position="1"/>
        <end position="50"/>
    </location>
</feature>
<proteinExistence type="predicted"/>
<comment type="caution">
    <text evidence="2">The sequence shown here is derived from an EMBL/GenBank/DDBJ whole genome shotgun (WGS) entry which is preliminary data.</text>
</comment>
<name>A0A5A7PET7_STRAF</name>
<dbReference type="Proteomes" id="UP000325081">
    <property type="component" value="Unassembled WGS sequence"/>
</dbReference>
<keyword evidence="3" id="KW-1185">Reference proteome</keyword>
<sequence>MTRMTMMKGGRLRADRIKLTGKRKQKAEKKERERVTREDKGEPALAIGISTKEASQMINEHCSLSSRTATLLQEPQASSEAPPSSSEAPPLMAIDNLHHHLLFAAAKDAYDESSTHNKVAIDNLHRHLLFAAANDAYDVSSTHIKVPLHNLVLLDDSSCKNFLAIHDVVGFYKENTSTRSTRSALRCT</sequence>
<feature type="compositionally biased region" description="Low complexity" evidence="1">
    <location>
        <begin position="73"/>
        <end position="90"/>
    </location>
</feature>
<evidence type="ECO:0000256" key="1">
    <source>
        <dbReference type="SAM" id="MobiDB-lite"/>
    </source>
</evidence>